<feature type="domain" description="Lantibiotic dehydratase N-terminal" evidence="2">
    <location>
        <begin position="52"/>
        <end position="703"/>
    </location>
</feature>
<feature type="region of interest" description="Disordered" evidence="1">
    <location>
        <begin position="1041"/>
        <end position="1061"/>
    </location>
</feature>
<dbReference type="Proteomes" id="UP001610990">
    <property type="component" value="Unassembled WGS sequence"/>
</dbReference>
<sequence length="1061" mass="114639">MTRRSPFTAVGPVLLRSAALPHDTFDEAVEGFGRTTAPTDAELVAYLTGIAAHPVLREAIAVSSDALSAELDKIAGGTAVSRKKLIRAAISVTRYARRITGRPTPFGLFAGVSVPGGQDRPADAPAAGAAVKSARPDAGWFDGLAAKWLADPDVRASLHVVLNNLCFVRGDRLVLPHVRLRSAGDEKATTTRQASQELSLRCTPVLSWVREAAARPVPYRELLAAAVAAHPRLGEARLEAFLGSLVAHEVLLTQLAPTRLDAPYLESLERVLPADSDERAHLAAVRAALATYGGTAPGEGREPWRRLVEVSGRAHRSRAVAPQVDLRLDTDAEIPPAVTEEIERYAAAMWSMSPKNESYAHMRGYRRAFLDAYGQHGAVRLAELVDPHRGLGYPDTYLHPRTSNEFPSGKRAAAGADDRIQALADVLHRGLADERREVVLTEEDVRRLTVDPDAPVPASLELCFQLLAGSAQDLAAGRFDLLTTPSVGTPTAGAMAGRFAALTDSAEDLGRLMADTDGALAAQVTFRPVLPRALNVMQVPDLLPYSIPVGTFGDPGGEGCIDWRDLVVAADGDRLRLYRETTGQEIRPVIPHVLSLGTAAPNLARLLGELPYCGEDKTWQPWDWGPFEHLPWLPRVRLGRVVLSPLSWRPSAAMRESAGRGKDWGRVVDAWRTGARVPDRVTVGQRDQLCELDLGNAFHQEILRREIVRGRVTVTESPRDSGEVYGWLGGRSNEIIVPLRGAPRPPGAEPAAAELDVQRLANSAAATAHHPGGEWAFVELHGVPEVHEELLTRHLPPLIDRTAGRVDRWFFMRYRDAGHHIRLRLHGDPAELVSTVWPELLGFCDSLKKAGLIRDFKVSSYAPEVSRYGGPEGVRRAEEWFCADSGLATGLLTLLAGGGGAVRKDLLLLAGYVHLLESLGPWDWCSWVDRSLPRENGAAPARSDTAAAALLVPPGRAREELARVLPAPALPALDRVATTARGLGELLLPGIGRYAGRGWQDTAVASLLHMHHNRLYGIDPYSEARSLALLAHAARAHLGRARHTAPSGAAPAATAEERSGQ</sequence>
<evidence type="ECO:0000313" key="5">
    <source>
        <dbReference type="Proteomes" id="UP001610990"/>
    </source>
</evidence>
<dbReference type="EMBL" id="JBIRGH010000031">
    <property type="protein sequence ID" value="MFH8589342.1"/>
    <property type="molecule type" value="Genomic_DNA"/>
</dbReference>
<feature type="domain" description="Thiopeptide-type bacteriocin biosynthesis" evidence="3">
    <location>
        <begin position="775"/>
        <end position="1033"/>
    </location>
</feature>
<evidence type="ECO:0000259" key="3">
    <source>
        <dbReference type="Pfam" id="PF14028"/>
    </source>
</evidence>
<dbReference type="Pfam" id="PF14028">
    <property type="entry name" value="Lant_dehydr_C"/>
    <property type="match status" value="1"/>
</dbReference>
<gene>
    <name evidence="4" type="ORF">ACH4GP_34050</name>
</gene>
<accession>A0ABW7RMM4</accession>
<name>A0ABW7RMM4_9ACTN</name>
<evidence type="ECO:0000256" key="1">
    <source>
        <dbReference type="SAM" id="MobiDB-lite"/>
    </source>
</evidence>
<dbReference type="NCBIfam" id="TIGR03891">
    <property type="entry name" value="thiopep_ocin"/>
    <property type="match status" value="1"/>
</dbReference>
<dbReference type="InterPro" id="IPR023809">
    <property type="entry name" value="Thiopep_bacteriocin_synth_dom"/>
</dbReference>
<evidence type="ECO:0000313" key="4">
    <source>
        <dbReference type="EMBL" id="MFH8589342.1"/>
    </source>
</evidence>
<dbReference type="RefSeq" id="WP_367435511.1">
    <property type="nucleotide sequence ID" value="NZ_CP108413.1"/>
</dbReference>
<protein>
    <submittedName>
        <fullName evidence="4">Lantibiotic dehydratase</fullName>
    </submittedName>
</protein>
<evidence type="ECO:0000259" key="2">
    <source>
        <dbReference type="Pfam" id="PF04738"/>
    </source>
</evidence>
<dbReference type="InterPro" id="IPR006827">
    <property type="entry name" value="Lant_deHydtase_N"/>
</dbReference>
<organism evidence="4 5">
    <name type="scientific">Streptomyces celluloflavus</name>
    <dbReference type="NCBI Taxonomy" id="58344"/>
    <lineage>
        <taxon>Bacteria</taxon>
        <taxon>Bacillati</taxon>
        <taxon>Actinomycetota</taxon>
        <taxon>Actinomycetes</taxon>
        <taxon>Kitasatosporales</taxon>
        <taxon>Streptomycetaceae</taxon>
        <taxon>Streptomyces</taxon>
    </lineage>
</organism>
<keyword evidence="5" id="KW-1185">Reference proteome</keyword>
<dbReference type="Pfam" id="PF04738">
    <property type="entry name" value="Lant_dehydr_N"/>
    <property type="match status" value="1"/>
</dbReference>
<feature type="compositionally biased region" description="Low complexity" evidence="1">
    <location>
        <begin position="1044"/>
        <end position="1054"/>
    </location>
</feature>
<comment type="caution">
    <text evidence="4">The sequence shown here is derived from an EMBL/GenBank/DDBJ whole genome shotgun (WGS) entry which is preliminary data.</text>
</comment>
<proteinExistence type="predicted"/>
<reference evidence="4 5" key="1">
    <citation type="submission" date="2024-10" db="EMBL/GenBank/DDBJ databases">
        <title>The Natural Products Discovery Center: Release of the First 8490 Sequenced Strains for Exploring Actinobacteria Biosynthetic Diversity.</title>
        <authorList>
            <person name="Kalkreuter E."/>
            <person name="Kautsar S.A."/>
            <person name="Yang D."/>
            <person name="Bader C.D."/>
            <person name="Teijaro C.N."/>
            <person name="Fluegel L."/>
            <person name="Davis C.M."/>
            <person name="Simpson J.R."/>
            <person name="Lauterbach L."/>
            <person name="Steele A.D."/>
            <person name="Gui C."/>
            <person name="Meng S."/>
            <person name="Li G."/>
            <person name="Viehrig K."/>
            <person name="Ye F."/>
            <person name="Su P."/>
            <person name="Kiefer A.F."/>
            <person name="Nichols A."/>
            <person name="Cepeda A.J."/>
            <person name="Yan W."/>
            <person name="Fan B."/>
            <person name="Jiang Y."/>
            <person name="Adhikari A."/>
            <person name="Zheng C.-J."/>
            <person name="Schuster L."/>
            <person name="Cowan T.M."/>
            <person name="Smanski M.J."/>
            <person name="Chevrette M.G."/>
            <person name="De Carvalho L.P.S."/>
            <person name="Shen B."/>
        </authorList>
    </citation>
    <scope>NUCLEOTIDE SEQUENCE [LARGE SCALE GENOMIC DNA]</scope>
    <source>
        <strain evidence="4 5">NPDC018013</strain>
    </source>
</reference>